<reference evidence="1" key="1">
    <citation type="submission" date="2022-10" db="EMBL/GenBank/DDBJ databases">
        <title>Whole genome sequencing of three plant growth promoting bacteria isolated from Vachellia tortilis subsp. raddiana in Morocco.</title>
        <authorList>
            <person name="Hnini M."/>
            <person name="Zouagui R."/>
            <person name="Zouagui H."/>
            <person name="Chemao Elfihri M.-W."/>
            <person name="Ibrahimi A."/>
            <person name="Sbabou L."/>
            <person name="Aurag J."/>
        </authorList>
    </citation>
    <scope>NUCLEOTIDE SEQUENCE</scope>
    <source>
        <strain evidence="1">LMR678</strain>
    </source>
</reference>
<organism evidence="1 2">
    <name type="scientific">Sinorhizobium psoraleae</name>
    <dbReference type="NCBI Taxonomy" id="520838"/>
    <lineage>
        <taxon>Bacteria</taxon>
        <taxon>Pseudomonadati</taxon>
        <taxon>Pseudomonadota</taxon>
        <taxon>Alphaproteobacteria</taxon>
        <taxon>Hyphomicrobiales</taxon>
        <taxon>Rhizobiaceae</taxon>
        <taxon>Sinorhizobium/Ensifer group</taxon>
        <taxon>Sinorhizobium</taxon>
    </lineage>
</organism>
<accession>A0ABT4KFI1</accession>
<dbReference type="Proteomes" id="UP001079430">
    <property type="component" value="Unassembled WGS sequence"/>
</dbReference>
<name>A0ABT4KFI1_9HYPH</name>
<evidence type="ECO:0000313" key="2">
    <source>
        <dbReference type="Proteomes" id="UP001079430"/>
    </source>
</evidence>
<comment type="caution">
    <text evidence="1">The sequence shown here is derived from an EMBL/GenBank/DDBJ whole genome shotgun (WGS) entry which is preliminary data.</text>
</comment>
<protein>
    <submittedName>
        <fullName evidence="1">Uncharacterized protein</fullName>
    </submittedName>
</protein>
<keyword evidence="2" id="KW-1185">Reference proteome</keyword>
<gene>
    <name evidence="1" type="ORF">O3W52_08495</name>
</gene>
<proteinExistence type="predicted"/>
<dbReference type="RefSeq" id="WP_173510678.1">
    <property type="nucleotide sequence ID" value="NZ_JABEKV010000002.1"/>
</dbReference>
<evidence type="ECO:0000313" key="1">
    <source>
        <dbReference type="EMBL" id="MCZ4090106.1"/>
    </source>
</evidence>
<dbReference type="EMBL" id="JAPVOI010000004">
    <property type="protein sequence ID" value="MCZ4090106.1"/>
    <property type="molecule type" value="Genomic_DNA"/>
</dbReference>
<sequence length="54" mass="5984">MPHIKPFIADGAFATPSLVVPEIDRKLPEASFEEQNGFFGAMRQEIPKVNCLPV</sequence>